<dbReference type="Proteomes" id="UP000243778">
    <property type="component" value="Unassembled WGS sequence"/>
</dbReference>
<proteinExistence type="predicted"/>
<gene>
    <name evidence="2" type="ORF">SAMN05216287_3838</name>
</gene>
<reference evidence="3" key="1">
    <citation type="submission" date="2016-10" db="EMBL/GenBank/DDBJ databases">
        <authorList>
            <person name="Varghese N."/>
            <person name="Submissions S."/>
        </authorList>
    </citation>
    <scope>NUCLEOTIDE SEQUENCE [LARGE SCALE GENOMIC DNA]</scope>
    <source>
        <strain evidence="3">NRRL B-59562</strain>
    </source>
</reference>
<evidence type="ECO:0000259" key="1">
    <source>
        <dbReference type="Pfam" id="PF14346"/>
    </source>
</evidence>
<sequence length="117" mass="12634">MSNRLFAAGVAFMFLAGCATDPIPAEQIRLTEQAVAQAKAVGAVEQMDELVLAETKLAAAQSAIADQDYKRARVLAEQAELDARLAEARVLTSKSEAQLADLHGKLNRLRKQLGEQQ</sequence>
<dbReference type="STRING" id="1007099.SAMN05216287_3838"/>
<evidence type="ECO:0000313" key="3">
    <source>
        <dbReference type="Proteomes" id="UP000243778"/>
    </source>
</evidence>
<dbReference type="EMBL" id="FNNU01000006">
    <property type="protein sequence ID" value="SDX81176.1"/>
    <property type="molecule type" value="Genomic_DNA"/>
</dbReference>
<dbReference type="Gene3D" id="1.20.1270.390">
    <property type="match status" value="1"/>
</dbReference>
<keyword evidence="3" id="KW-1185">Reference proteome</keyword>
<accession>A0A1H3ER09</accession>
<dbReference type="InterPro" id="IPR025511">
    <property type="entry name" value="DUF4398"/>
</dbReference>
<name>A0A1H3ER09_9PSED</name>
<organism evidence="2 3">
    <name type="scientific">Pseudomonas kuykendallii</name>
    <dbReference type="NCBI Taxonomy" id="1007099"/>
    <lineage>
        <taxon>Bacteria</taxon>
        <taxon>Pseudomonadati</taxon>
        <taxon>Pseudomonadota</taxon>
        <taxon>Gammaproteobacteria</taxon>
        <taxon>Pseudomonadales</taxon>
        <taxon>Pseudomonadaceae</taxon>
        <taxon>Pseudomonas</taxon>
    </lineage>
</organism>
<feature type="domain" description="DUF4398" evidence="1">
    <location>
        <begin position="26"/>
        <end position="101"/>
    </location>
</feature>
<protein>
    <recommendedName>
        <fullName evidence="1">DUF4398 domain-containing protein</fullName>
    </recommendedName>
</protein>
<evidence type="ECO:0000313" key="2">
    <source>
        <dbReference type="EMBL" id="SDX81176.1"/>
    </source>
</evidence>
<dbReference type="PROSITE" id="PS51257">
    <property type="entry name" value="PROKAR_LIPOPROTEIN"/>
    <property type="match status" value="1"/>
</dbReference>
<dbReference type="AlphaFoldDB" id="A0A1H3ER09"/>
<dbReference type="Pfam" id="PF14346">
    <property type="entry name" value="DUF4398"/>
    <property type="match status" value="1"/>
</dbReference>